<keyword evidence="1" id="KW-0175">Coiled coil</keyword>
<proteinExistence type="predicted"/>
<accession>A0A2G2WT94</accession>
<evidence type="ECO:0000313" key="3">
    <source>
        <dbReference type="EMBL" id="PHT48488.1"/>
    </source>
</evidence>
<dbReference type="EMBL" id="MLFT02000005">
    <property type="protein sequence ID" value="PHT48488.1"/>
    <property type="molecule type" value="Genomic_DNA"/>
</dbReference>
<evidence type="ECO:0000256" key="1">
    <source>
        <dbReference type="SAM" id="Coils"/>
    </source>
</evidence>
<dbReference type="Pfam" id="PF03469">
    <property type="entry name" value="XH"/>
    <property type="match status" value="1"/>
</dbReference>
<dbReference type="GO" id="GO:0080188">
    <property type="term" value="P:gene silencing by siRNA-directed DNA methylation"/>
    <property type="evidence" value="ECO:0007669"/>
    <property type="project" value="InterPro"/>
</dbReference>
<dbReference type="PANTHER" id="PTHR21596:SF65">
    <property type="entry name" value="PROTEIN INVOLVED IN DE NOVO 2-RELATED"/>
    <property type="match status" value="1"/>
</dbReference>
<feature type="coiled-coil region" evidence="1">
    <location>
        <begin position="23"/>
        <end position="68"/>
    </location>
</feature>
<sequence length="104" mass="12207">MKTIEDEGNQQVLKKADPLLKSLRDKEEEYNGLETLNQTLIVKEKNSNDELDNAKKELINRLKELSRVVPIIVRRMGELDHKVFHEAMKRNFNEEDERAIELCS</sequence>
<feature type="domain" description="Factor of DNA methylation 1-5/IDN2" evidence="2">
    <location>
        <begin position="74"/>
        <end position="104"/>
    </location>
</feature>
<dbReference type="InterPro" id="IPR045177">
    <property type="entry name" value="FDM1-5/IDN2"/>
</dbReference>
<dbReference type="Proteomes" id="UP000224567">
    <property type="component" value="Unassembled WGS sequence"/>
</dbReference>
<dbReference type="PANTHER" id="PTHR21596">
    <property type="entry name" value="RIBONUCLEASE P SUBUNIT P38"/>
    <property type="match status" value="1"/>
</dbReference>
<keyword evidence="4" id="KW-1185">Reference proteome</keyword>
<dbReference type="AlphaFoldDB" id="A0A2G2WT94"/>
<evidence type="ECO:0000259" key="2">
    <source>
        <dbReference type="Pfam" id="PF03469"/>
    </source>
</evidence>
<dbReference type="STRING" id="33114.A0A2G2WT94"/>
<comment type="caution">
    <text evidence="3">The sequence shown here is derived from an EMBL/GenBank/DDBJ whole genome shotgun (WGS) entry which is preliminary data.</text>
</comment>
<name>A0A2G2WT94_CAPBA</name>
<dbReference type="InterPro" id="IPR005379">
    <property type="entry name" value="FDM1-5/IDN2_XH"/>
</dbReference>
<organism evidence="3 4">
    <name type="scientific">Capsicum baccatum</name>
    <name type="common">Peruvian pepper</name>
    <dbReference type="NCBI Taxonomy" id="33114"/>
    <lineage>
        <taxon>Eukaryota</taxon>
        <taxon>Viridiplantae</taxon>
        <taxon>Streptophyta</taxon>
        <taxon>Embryophyta</taxon>
        <taxon>Tracheophyta</taxon>
        <taxon>Spermatophyta</taxon>
        <taxon>Magnoliopsida</taxon>
        <taxon>eudicotyledons</taxon>
        <taxon>Gunneridae</taxon>
        <taxon>Pentapetalae</taxon>
        <taxon>asterids</taxon>
        <taxon>lamiids</taxon>
        <taxon>Solanales</taxon>
        <taxon>Solanaceae</taxon>
        <taxon>Solanoideae</taxon>
        <taxon>Capsiceae</taxon>
        <taxon>Capsicum</taxon>
    </lineage>
</organism>
<reference evidence="4" key="2">
    <citation type="journal article" date="2017" name="J. Anim. Genet.">
        <title>Multiple reference genome sequences of hot pepper reveal the massive evolution of plant disease resistance genes by retroduplication.</title>
        <authorList>
            <person name="Kim S."/>
            <person name="Park J."/>
            <person name="Yeom S.-I."/>
            <person name="Kim Y.-M."/>
            <person name="Seo E."/>
            <person name="Kim K.-T."/>
            <person name="Kim M.-S."/>
            <person name="Lee J.M."/>
            <person name="Cheong K."/>
            <person name="Shin H.-S."/>
            <person name="Kim S.-B."/>
            <person name="Han K."/>
            <person name="Lee J."/>
            <person name="Park M."/>
            <person name="Lee H.-A."/>
            <person name="Lee H.-Y."/>
            <person name="Lee Y."/>
            <person name="Oh S."/>
            <person name="Lee J.H."/>
            <person name="Choi E."/>
            <person name="Choi E."/>
            <person name="Lee S.E."/>
            <person name="Jeon J."/>
            <person name="Kim H."/>
            <person name="Choi G."/>
            <person name="Song H."/>
            <person name="Lee J."/>
            <person name="Lee S.-C."/>
            <person name="Kwon J.-K."/>
            <person name="Lee H.-Y."/>
            <person name="Koo N."/>
            <person name="Hong Y."/>
            <person name="Kim R.W."/>
            <person name="Kang W.-H."/>
            <person name="Huh J.H."/>
            <person name="Kang B.-C."/>
            <person name="Yang T.-J."/>
            <person name="Lee Y.-H."/>
            <person name="Bennetzen J.L."/>
            <person name="Choi D."/>
        </authorList>
    </citation>
    <scope>NUCLEOTIDE SEQUENCE [LARGE SCALE GENOMIC DNA]</scope>
    <source>
        <strain evidence="4">cv. PBC81</strain>
    </source>
</reference>
<evidence type="ECO:0000313" key="4">
    <source>
        <dbReference type="Proteomes" id="UP000224567"/>
    </source>
</evidence>
<dbReference type="OrthoDB" id="1892195at2759"/>
<gene>
    <name evidence="3" type="ORF">CQW23_12696</name>
</gene>
<protein>
    <recommendedName>
        <fullName evidence="2">Factor of DNA methylation 1-5/IDN2 domain-containing protein</fullName>
    </recommendedName>
</protein>
<reference evidence="3 4" key="1">
    <citation type="journal article" date="2017" name="Genome Biol.">
        <title>New reference genome sequences of hot pepper reveal the massive evolution of plant disease-resistance genes by retroduplication.</title>
        <authorList>
            <person name="Kim S."/>
            <person name="Park J."/>
            <person name="Yeom S.I."/>
            <person name="Kim Y.M."/>
            <person name="Seo E."/>
            <person name="Kim K.T."/>
            <person name="Kim M.S."/>
            <person name="Lee J.M."/>
            <person name="Cheong K."/>
            <person name="Shin H.S."/>
            <person name="Kim S.B."/>
            <person name="Han K."/>
            <person name="Lee J."/>
            <person name="Park M."/>
            <person name="Lee H.A."/>
            <person name="Lee H.Y."/>
            <person name="Lee Y."/>
            <person name="Oh S."/>
            <person name="Lee J.H."/>
            <person name="Choi E."/>
            <person name="Choi E."/>
            <person name="Lee S.E."/>
            <person name="Jeon J."/>
            <person name="Kim H."/>
            <person name="Choi G."/>
            <person name="Song H."/>
            <person name="Lee J."/>
            <person name="Lee S.C."/>
            <person name="Kwon J.K."/>
            <person name="Lee H.Y."/>
            <person name="Koo N."/>
            <person name="Hong Y."/>
            <person name="Kim R.W."/>
            <person name="Kang W.H."/>
            <person name="Huh J.H."/>
            <person name="Kang B.C."/>
            <person name="Yang T.J."/>
            <person name="Lee Y.H."/>
            <person name="Bennetzen J.L."/>
            <person name="Choi D."/>
        </authorList>
    </citation>
    <scope>NUCLEOTIDE SEQUENCE [LARGE SCALE GENOMIC DNA]</scope>
    <source>
        <strain evidence="4">cv. PBC81</strain>
    </source>
</reference>